<protein>
    <recommendedName>
        <fullName evidence="5">Stage III sporulation protein AB</fullName>
    </recommendedName>
</protein>
<accession>A0A0D8J3Q4</accession>
<name>A0A0D8J3Q4_9FIRM</name>
<organism evidence="1 3">
    <name type="scientific">Ruthenibacterium lactatiformans</name>
    <dbReference type="NCBI Taxonomy" id="1550024"/>
    <lineage>
        <taxon>Bacteria</taxon>
        <taxon>Bacillati</taxon>
        <taxon>Bacillota</taxon>
        <taxon>Clostridia</taxon>
        <taxon>Eubacteriales</taxon>
        <taxon>Oscillospiraceae</taxon>
        <taxon>Ruthenibacterium</taxon>
    </lineage>
</organism>
<dbReference type="GeneID" id="42855165"/>
<dbReference type="Pfam" id="PF09548">
    <property type="entry name" value="Spore_III_AB"/>
    <property type="match status" value="1"/>
</dbReference>
<evidence type="ECO:0000313" key="2">
    <source>
        <dbReference type="EMBL" id="MST90871.1"/>
    </source>
</evidence>
<evidence type="ECO:0008006" key="5">
    <source>
        <dbReference type="Google" id="ProtNLM"/>
    </source>
</evidence>
<dbReference type="EMBL" id="JXXK01000001">
    <property type="protein sequence ID" value="KJF41384.1"/>
    <property type="molecule type" value="Genomic_DNA"/>
</dbReference>
<evidence type="ECO:0000313" key="1">
    <source>
        <dbReference type="EMBL" id="KJF41384.1"/>
    </source>
</evidence>
<comment type="caution">
    <text evidence="1">The sequence shown here is derived from an EMBL/GenBank/DDBJ whole genome shotgun (WGS) entry which is preliminary data.</text>
</comment>
<reference evidence="2 4" key="2">
    <citation type="submission" date="2019-08" db="EMBL/GenBank/DDBJ databases">
        <title>In-depth cultivation of the pig gut microbiome towards novel bacterial diversity and tailored functional studies.</title>
        <authorList>
            <person name="Wylensek D."/>
            <person name="Hitch T.C.A."/>
            <person name="Clavel T."/>
        </authorList>
    </citation>
    <scope>NUCLEOTIDE SEQUENCE [LARGE SCALE GENOMIC DNA]</scope>
    <source>
        <strain evidence="2 4">WCA3-601-WT-6J</strain>
    </source>
</reference>
<dbReference type="Proteomes" id="UP000431913">
    <property type="component" value="Unassembled WGS sequence"/>
</dbReference>
<reference evidence="1" key="1">
    <citation type="submission" date="2015-02" db="EMBL/GenBank/DDBJ databases">
        <title>A novel member of the family Ruminococcaceae isolated from human feces.</title>
        <authorList>
            <person name="Shkoporov A.N."/>
            <person name="Chaplin A.V."/>
            <person name="Motuzova O.V."/>
            <person name="Kafarskaia L.I."/>
            <person name="Khokhlova E.V."/>
            <person name="Efimov B.A."/>
        </authorList>
    </citation>
    <scope>NUCLEOTIDE SEQUENCE [LARGE SCALE GENOMIC DNA]</scope>
    <source>
        <strain evidence="1">585-1</strain>
    </source>
</reference>
<dbReference type="InterPro" id="IPR014198">
    <property type="entry name" value="Spore_III_AB"/>
</dbReference>
<evidence type="ECO:0000313" key="3">
    <source>
        <dbReference type="Proteomes" id="UP000032483"/>
    </source>
</evidence>
<dbReference type="RefSeq" id="WP_050004206.1">
    <property type="nucleotide sequence ID" value="NZ_CAUEXJ010000011.1"/>
</dbReference>
<proteinExistence type="predicted"/>
<keyword evidence="3" id="KW-1185">Reference proteome</keyword>
<dbReference type="Proteomes" id="UP000032483">
    <property type="component" value="Unassembled WGS sequence"/>
</dbReference>
<evidence type="ECO:0000313" key="4">
    <source>
        <dbReference type="Proteomes" id="UP000431913"/>
    </source>
</evidence>
<dbReference type="AlphaFoldDB" id="A0A0D8J3Q4"/>
<dbReference type="EMBL" id="VUNJ01000002">
    <property type="protein sequence ID" value="MST90871.1"/>
    <property type="molecule type" value="Genomic_DNA"/>
</dbReference>
<sequence length="173" mass="18916">MRELFFKCIGAILVLYTGAAMGWRKGNAAMRRVQVLADICAFLGAVRDDLHFRCGRTEEILAAAQQNTRLSALPLYFSDLASGCGLQTELDNALCRTEREIAGVTRREERVLLRGALEGLGGCPAQEEEQRLAYAQTQLETALDAARAEATQQRRLYRTLGLSLGGAAALLLL</sequence>
<gene>
    <name evidence="2" type="ORF">FYJ76_02795</name>
    <name evidence="1" type="ORF">TQ39_00750</name>
</gene>